<organism evidence="13 14">
    <name type="scientific">Mythimna separata</name>
    <name type="common">Oriental armyworm</name>
    <name type="synonym">Pseudaletia separata</name>
    <dbReference type="NCBI Taxonomy" id="271217"/>
    <lineage>
        <taxon>Eukaryota</taxon>
        <taxon>Metazoa</taxon>
        <taxon>Ecdysozoa</taxon>
        <taxon>Arthropoda</taxon>
        <taxon>Hexapoda</taxon>
        <taxon>Insecta</taxon>
        <taxon>Pterygota</taxon>
        <taxon>Neoptera</taxon>
        <taxon>Endopterygota</taxon>
        <taxon>Lepidoptera</taxon>
        <taxon>Glossata</taxon>
        <taxon>Ditrysia</taxon>
        <taxon>Noctuoidea</taxon>
        <taxon>Noctuidae</taxon>
        <taxon>Noctuinae</taxon>
        <taxon>Hadenini</taxon>
        <taxon>Mythimna</taxon>
    </lineage>
</organism>
<evidence type="ECO:0000256" key="3">
    <source>
        <dbReference type="ARBA" id="ARBA00022490"/>
    </source>
</evidence>
<dbReference type="GO" id="GO:0006402">
    <property type="term" value="P:mRNA catabolic process"/>
    <property type="evidence" value="ECO:0007669"/>
    <property type="project" value="TreeGrafter"/>
</dbReference>
<evidence type="ECO:0000256" key="4">
    <source>
        <dbReference type="ARBA" id="ARBA00022722"/>
    </source>
</evidence>
<dbReference type="PANTHER" id="PTHR23355:SF9">
    <property type="entry name" value="DIS3-LIKE EXONUCLEASE 2"/>
    <property type="match status" value="1"/>
</dbReference>
<evidence type="ECO:0000313" key="14">
    <source>
        <dbReference type="Proteomes" id="UP001231518"/>
    </source>
</evidence>
<keyword evidence="7" id="KW-0269">Exonuclease</keyword>
<sequence>MLNISCGNFLYHYIKFTLFDILITMSHLSDCVSERNFDVNRPSGAQLSTSQPFRSKSSLNNRIQEHQNHSPGKKTQKHSALSRHKQSQGEAAGNSQTFTDSSISDISTQCQNININSENDEVDQGDTPAFPKRKHAKKKERIKNLRIPSSEAMNNTPQPSGAHMRRPTQNDVVYLQDFFSHQISPLYASTNSRYLENLRHHPQFQVSQSNQYLMNAQHAASLPSTPIFHGPQTPTSVSIPNSPVVQSDMTAKCLQNFLQHPLLSQSFNMRSGEPFKYMPMQGEENTATDTNATPQTKKRNRKRGKESDMKFDPYISAENMEAGLKDNVLIEGVIRINPKQFQHAYVSSSNRSEQDILIDGLKNRNRALEGDIVVVQFNDSDNEDSGEETKQKRGKVVYIKEVVHNRTCIGNLKLMADKNRQKALFIPRDQRMPRLNVPFTSWPDNFYVDAKNYENTLFLAKISDWTDTRFAIGKIISNIGQSGDMVTETKAILAQNDLDVTPFGPEVRHLYPRLDYKIPEEEIAIREDCRKLCVFSIDPFNCRDIDDAMSCRELENGNFEIGVHIADVAHFLAEDTILDEKVAEKATTIYLVEKAYHMLPDDLCMLCSLFPGVDKLAFSVFWEITKDGKVLNHRFTKTVINSCAQLAYEHAQSVLEDKEDAEASFPETYNGFGFTDISKAIKSIGNIAAKFRRNRFDNGALRIDQPKVAFHLNASNGLPDSFWIYESKESHQLIEEFMLLANMTVAARIREDHPSLAFLRCHPKPSEYMLKNLAKSLKPMGIDLNIDSAGDLHRSLLQHVGPDCTDQGKIMVLNMLCAKPMTRAKYFCADGCEDDDFHHYALNVPLYTHFTSPIRRYADIMVHRLLAASLKYRENPKWDVDKVRMIAAQCNKQKYNSKKASELSTELYTLKYIEMKSPVVTDAAVVEVREKYIDVIIIAMGLNRRIFFNNDFPGKYQCLKNEECTRLSKMELTWTAANGLPEVKQVIQVFSILQVELYRGDDMVKVETKLVRPQQTSS</sequence>
<dbReference type="Gene3D" id="2.40.50.140">
    <property type="entry name" value="Nucleic acid-binding proteins"/>
    <property type="match status" value="1"/>
</dbReference>
<dbReference type="FunFam" id="2.40.50.700:FF:000003">
    <property type="entry name" value="DIS3-like exonuclease 2"/>
    <property type="match status" value="1"/>
</dbReference>
<evidence type="ECO:0000256" key="7">
    <source>
        <dbReference type="ARBA" id="ARBA00022839"/>
    </source>
</evidence>
<evidence type="ECO:0000256" key="8">
    <source>
        <dbReference type="ARBA" id="ARBA00022842"/>
    </source>
</evidence>
<evidence type="ECO:0000256" key="11">
    <source>
        <dbReference type="SAM" id="MobiDB-lite"/>
    </source>
</evidence>
<dbReference type="EMBL" id="JARGEI010000020">
    <property type="protein sequence ID" value="KAJ8713456.1"/>
    <property type="molecule type" value="Genomic_DNA"/>
</dbReference>
<dbReference type="Gene3D" id="2.40.50.690">
    <property type="match status" value="1"/>
</dbReference>
<comment type="caution">
    <text evidence="13">The sequence shown here is derived from an EMBL/GenBank/DDBJ whole genome shotgun (WGS) entry which is preliminary data.</text>
</comment>
<dbReference type="SUPFAM" id="SSF50249">
    <property type="entry name" value="Nucleic acid-binding proteins"/>
    <property type="match status" value="2"/>
</dbReference>
<evidence type="ECO:0000256" key="6">
    <source>
        <dbReference type="ARBA" id="ARBA00022801"/>
    </source>
</evidence>
<dbReference type="GO" id="GO:0000175">
    <property type="term" value="F:3'-5'-RNA exonuclease activity"/>
    <property type="evidence" value="ECO:0007669"/>
    <property type="project" value="TreeGrafter"/>
</dbReference>
<evidence type="ECO:0000256" key="9">
    <source>
        <dbReference type="ARBA" id="ARBA00022884"/>
    </source>
</evidence>
<dbReference type="Gene3D" id="2.40.50.700">
    <property type="match status" value="1"/>
</dbReference>
<dbReference type="InterPro" id="IPR012340">
    <property type="entry name" value="NA-bd_OB-fold"/>
</dbReference>
<name>A0AAD7YEV2_MYTSE</name>
<feature type="region of interest" description="Disordered" evidence="11">
    <location>
        <begin position="117"/>
        <end position="140"/>
    </location>
</feature>
<feature type="region of interest" description="Disordered" evidence="11">
    <location>
        <begin position="279"/>
        <end position="309"/>
    </location>
</feature>
<dbReference type="GO" id="GO:0000932">
    <property type="term" value="C:P-body"/>
    <property type="evidence" value="ECO:0007669"/>
    <property type="project" value="TreeGrafter"/>
</dbReference>
<keyword evidence="4" id="KW-0540">Nuclease</keyword>
<reference evidence="13" key="1">
    <citation type="submission" date="2023-03" db="EMBL/GenBank/DDBJ databases">
        <title>Chromosome-level genomes of two armyworms, Mythimna separata and Mythimna loreyi, provide insights into the biosynthesis and reception of sex pheromones.</title>
        <authorList>
            <person name="Zhao H."/>
        </authorList>
    </citation>
    <scope>NUCLEOTIDE SEQUENCE</scope>
    <source>
        <strain evidence="13">BeijingLab</strain>
        <tissue evidence="13">Pupa</tissue>
    </source>
</reference>
<keyword evidence="8" id="KW-0460">Magnesium</keyword>
<evidence type="ECO:0000256" key="5">
    <source>
        <dbReference type="ARBA" id="ARBA00022723"/>
    </source>
</evidence>
<dbReference type="InterPro" id="IPR050180">
    <property type="entry name" value="RNR_Ribonuclease"/>
</dbReference>
<dbReference type="GO" id="GO:0010587">
    <property type="term" value="P:miRNA catabolic process"/>
    <property type="evidence" value="ECO:0007669"/>
    <property type="project" value="TreeGrafter"/>
</dbReference>
<feature type="domain" description="RNB" evidence="12">
    <location>
        <begin position="526"/>
        <end position="872"/>
    </location>
</feature>
<evidence type="ECO:0000313" key="13">
    <source>
        <dbReference type="EMBL" id="KAJ8713456.1"/>
    </source>
</evidence>
<dbReference type="SMART" id="SM00955">
    <property type="entry name" value="RNB"/>
    <property type="match status" value="1"/>
</dbReference>
<dbReference type="GO" id="GO:0008266">
    <property type="term" value="F:poly(U) RNA binding"/>
    <property type="evidence" value="ECO:0007669"/>
    <property type="project" value="UniProtKB-ARBA"/>
</dbReference>
<dbReference type="GO" id="GO:0046872">
    <property type="term" value="F:metal ion binding"/>
    <property type="evidence" value="ECO:0007669"/>
    <property type="project" value="UniProtKB-KW"/>
</dbReference>
<dbReference type="Pfam" id="PF00773">
    <property type="entry name" value="RNB"/>
    <property type="match status" value="1"/>
</dbReference>
<feature type="region of interest" description="Disordered" evidence="11">
    <location>
        <begin position="64"/>
        <end position="101"/>
    </location>
</feature>
<evidence type="ECO:0000256" key="10">
    <source>
        <dbReference type="RuleBase" id="RU003901"/>
    </source>
</evidence>
<comment type="similarity">
    <text evidence="2 10">Belongs to the RNR ribonuclease family.</text>
</comment>
<dbReference type="InterPro" id="IPR041505">
    <property type="entry name" value="Dis3_CSD2"/>
</dbReference>
<feature type="compositionally biased region" description="Basic residues" evidence="11">
    <location>
        <begin position="131"/>
        <end position="140"/>
    </location>
</feature>
<dbReference type="InterPro" id="IPR001900">
    <property type="entry name" value="RNase_II/R"/>
</dbReference>
<evidence type="ECO:0000256" key="1">
    <source>
        <dbReference type="ARBA" id="ARBA00004496"/>
    </source>
</evidence>
<dbReference type="Pfam" id="PF17849">
    <property type="entry name" value="OB_Dis3"/>
    <property type="match status" value="1"/>
</dbReference>
<dbReference type="InterPro" id="IPR033771">
    <property type="entry name" value="Rrp44_CSD1"/>
</dbReference>
<keyword evidence="9" id="KW-0694">RNA-binding</keyword>
<keyword evidence="6" id="KW-0378">Hydrolase</keyword>
<accession>A0AAD7YEV2</accession>
<gene>
    <name evidence="13" type="ORF">PYW07_013826</name>
</gene>
<keyword evidence="5" id="KW-0479">Metal-binding</keyword>
<protein>
    <recommendedName>
        <fullName evidence="12">RNB domain-containing protein</fullName>
    </recommendedName>
</protein>
<dbReference type="AlphaFoldDB" id="A0AAD7YEV2"/>
<keyword evidence="14" id="KW-1185">Reference proteome</keyword>
<evidence type="ECO:0000256" key="2">
    <source>
        <dbReference type="ARBA" id="ARBA00005785"/>
    </source>
</evidence>
<dbReference type="Proteomes" id="UP001231518">
    <property type="component" value="Chromosome 4"/>
</dbReference>
<dbReference type="PROSITE" id="PS01175">
    <property type="entry name" value="RIBONUCLEASE_II"/>
    <property type="match status" value="1"/>
</dbReference>
<feature type="compositionally biased region" description="Polar residues" evidence="11">
    <location>
        <begin position="283"/>
        <end position="295"/>
    </location>
</feature>
<evidence type="ECO:0000259" key="12">
    <source>
        <dbReference type="SMART" id="SM00955"/>
    </source>
</evidence>
<dbReference type="PANTHER" id="PTHR23355">
    <property type="entry name" value="RIBONUCLEASE"/>
    <property type="match status" value="1"/>
</dbReference>
<comment type="subcellular location">
    <subcellularLocation>
        <location evidence="1">Cytoplasm</location>
    </subcellularLocation>
</comment>
<feature type="compositionally biased region" description="Basic residues" evidence="11">
    <location>
        <begin position="71"/>
        <end position="86"/>
    </location>
</feature>
<proteinExistence type="inferred from homology"/>
<dbReference type="Pfam" id="PF17216">
    <property type="entry name" value="Rrp44_CSD1"/>
    <property type="match status" value="1"/>
</dbReference>
<dbReference type="InterPro" id="IPR022966">
    <property type="entry name" value="RNase_II/R_CS"/>
</dbReference>
<keyword evidence="3" id="KW-0963">Cytoplasm</keyword>